<accession>A0ABR6XK78</accession>
<name>A0ABR6XK78_9BURK</name>
<sequence length="121" mass="13908">MKQANSNVNTQDTEVVKFKVLSQTDTQQRSAGATSTFCLRVIEIEGSVSPGMSFIAYCTHHPFEVWVRAVEKYETNITICCETTWPVYEEMFDLAVIDSTGLFRKDRFFYDHDNRYSVTAL</sequence>
<organism evidence="1 2">
    <name type="scientific">Undibacterium amnicola</name>
    <dbReference type="NCBI Taxonomy" id="1834038"/>
    <lineage>
        <taxon>Bacteria</taxon>
        <taxon>Pseudomonadati</taxon>
        <taxon>Pseudomonadota</taxon>
        <taxon>Betaproteobacteria</taxon>
        <taxon>Burkholderiales</taxon>
        <taxon>Oxalobacteraceae</taxon>
        <taxon>Undibacterium</taxon>
    </lineage>
</organism>
<gene>
    <name evidence="1" type="ORF">H8K33_00180</name>
</gene>
<dbReference type="Proteomes" id="UP000643610">
    <property type="component" value="Unassembled WGS sequence"/>
</dbReference>
<proteinExistence type="predicted"/>
<comment type="caution">
    <text evidence="1">The sequence shown here is derived from an EMBL/GenBank/DDBJ whole genome shotgun (WGS) entry which is preliminary data.</text>
</comment>
<evidence type="ECO:0000313" key="2">
    <source>
        <dbReference type="Proteomes" id="UP000643610"/>
    </source>
</evidence>
<dbReference type="EMBL" id="JACOFU010000001">
    <property type="protein sequence ID" value="MBC3829917.1"/>
    <property type="molecule type" value="Genomic_DNA"/>
</dbReference>
<keyword evidence="2" id="KW-1185">Reference proteome</keyword>
<reference evidence="1 2" key="1">
    <citation type="submission" date="2020-08" db="EMBL/GenBank/DDBJ databases">
        <title>Novel species isolated from subtropical streams in China.</title>
        <authorList>
            <person name="Lu H."/>
        </authorList>
    </citation>
    <scope>NUCLEOTIDE SEQUENCE [LARGE SCALE GENOMIC DNA]</scope>
    <source>
        <strain evidence="1 2">KCTC 52442</strain>
    </source>
</reference>
<evidence type="ECO:0000313" key="1">
    <source>
        <dbReference type="EMBL" id="MBC3829917.1"/>
    </source>
</evidence>
<protein>
    <submittedName>
        <fullName evidence="1">Uncharacterized protein</fullName>
    </submittedName>
</protein>